<evidence type="ECO:0000313" key="5">
    <source>
        <dbReference type="Proteomes" id="UP000519004"/>
    </source>
</evidence>
<dbReference type="PROSITE" id="PS50887">
    <property type="entry name" value="GGDEF"/>
    <property type="match status" value="1"/>
</dbReference>
<dbReference type="SUPFAM" id="SSF55073">
    <property type="entry name" value="Nucleotide cyclase"/>
    <property type="match status" value="1"/>
</dbReference>
<dbReference type="Gene3D" id="3.30.70.270">
    <property type="match status" value="1"/>
</dbReference>
<organism evidence="4 5">
    <name type="scientific">Rehaibacterium terrae</name>
    <dbReference type="NCBI Taxonomy" id="1341696"/>
    <lineage>
        <taxon>Bacteria</taxon>
        <taxon>Pseudomonadati</taxon>
        <taxon>Pseudomonadota</taxon>
        <taxon>Gammaproteobacteria</taxon>
        <taxon>Lysobacterales</taxon>
        <taxon>Lysobacteraceae</taxon>
        <taxon>Rehaibacterium</taxon>
    </lineage>
</organism>
<feature type="transmembrane region" description="Helical" evidence="2">
    <location>
        <begin position="283"/>
        <end position="305"/>
    </location>
</feature>
<dbReference type="InterPro" id="IPR029787">
    <property type="entry name" value="Nucleotide_cyclase"/>
</dbReference>
<evidence type="ECO:0000256" key="1">
    <source>
        <dbReference type="ARBA" id="ARBA00012528"/>
    </source>
</evidence>
<dbReference type="GO" id="GO:0052621">
    <property type="term" value="F:diguanylate cyclase activity"/>
    <property type="evidence" value="ECO:0007669"/>
    <property type="project" value="UniProtKB-EC"/>
</dbReference>
<dbReference type="GO" id="GO:0005886">
    <property type="term" value="C:plasma membrane"/>
    <property type="evidence" value="ECO:0007669"/>
    <property type="project" value="TreeGrafter"/>
</dbReference>
<feature type="transmembrane region" description="Helical" evidence="2">
    <location>
        <begin position="233"/>
        <end position="249"/>
    </location>
</feature>
<dbReference type="GO" id="GO:1902201">
    <property type="term" value="P:negative regulation of bacterial-type flagellum-dependent cell motility"/>
    <property type="evidence" value="ECO:0007669"/>
    <property type="project" value="TreeGrafter"/>
</dbReference>
<dbReference type="InterPro" id="IPR050469">
    <property type="entry name" value="Diguanylate_Cyclase"/>
</dbReference>
<dbReference type="CDD" id="cd01949">
    <property type="entry name" value="GGDEF"/>
    <property type="match status" value="1"/>
</dbReference>
<comment type="caution">
    <text evidence="4">The sequence shown here is derived from an EMBL/GenBank/DDBJ whole genome shotgun (WGS) entry which is preliminary data.</text>
</comment>
<accession>A0A7W7Y0A3</accession>
<feature type="domain" description="GGDEF" evidence="3">
    <location>
        <begin position="345"/>
        <end position="460"/>
    </location>
</feature>
<protein>
    <recommendedName>
        <fullName evidence="1">diguanylate cyclase</fullName>
        <ecNumber evidence="1">2.7.7.65</ecNumber>
    </recommendedName>
</protein>
<dbReference type="AlphaFoldDB" id="A0A7W7Y0A3"/>
<dbReference type="PANTHER" id="PTHR45138">
    <property type="entry name" value="REGULATORY COMPONENTS OF SENSORY TRANSDUCTION SYSTEM"/>
    <property type="match status" value="1"/>
</dbReference>
<feature type="transmembrane region" description="Helical" evidence="2">
    <location>
        <begin position="83"/>
        <end position="105"/>
    </location>
</feature>
<keyword evidence="2" id="KW-0812">Transmembrane</keyword>
<sequence>MATAGVHAALLAVWLGAFAASTLLEYAPHASLWFPPAAVTFSALLVLGARALPVLWLACLLSALITDRLYAQGLSGNEIALSGLVFALTHTGAYGSVALLLRRLAWEASPRTTLRKVSVMLIGGAVASGLAALLGAWGLTRTGMIHPDEFPGLLAPWWIGDYTGLLTLGSLCAVVLVKLAGRAGITVPEGIQSFARGRRGPGMSSRAALKLAVLLGTSALVLAGAALFPEQETLPFLLFVAIIIQLWIVHTEGELCALAGIALFGLLLVAATAVLHLDAQALTLQFVLIGLAATSHLGLAVPSLYEDNARLRHLLTHDVLTGAHSRAFFEEKVRAGMAAARHRGEPAVLAMVDLDGLKKINDRHGHAAGDAALQALARTCQRHLKTGDVLGRLSGDEFALFLPRSTTADAQARIQRIEADLEDSRAPARASFGIAELTDAPESYEALLARADAAMYRNKR</sequence>
<feature type="transmembrane region" description="Helical" evidence="2">
    <location>
        <begin position="54"/>
        <end position="71"/>
    </location>
</feature>
<name>A0A7W7Y0A3_9GAMM</name>
<dbReference type="Proteomes" id="UP000519004">
    <property type="component" value="Unassembled WGS sequence"/>
</dbReference>
<keyword evidence="2" id="KW-1133">Transmembrane helix</keyword>
<evidence type="ECO:0000313" key="4">
    <source>
        <dbReference type="EMBL" id="MBB5015726.1"/>
    </source>
</evidence>
<dbReference type="InterPro" id="IPR043128">
    <property type="entry name" value="Rev_trsase/Diguanyl_cyclase"/>
</dbReference>
<evidence type="ECO:0000259" key="3">
    <source>
        <dbReference type="PROSITE" id="PS50887"/>
    </source>
</evidence>
<dbReference type="GO" id="GO:0043709">
    <property type="term" value="P:cell adhesion involved in single-species biofilm formation"/>
    <property type="evidence" value="ECO:0007669"/>
    <property type="project" value="TreeGrafter"/>
</dbReference>
<feature type="transmembrane region" description="Helical" evidence="2">
    <location>
        <begin position="256"/>
        <end position="277"/>
    </location>
</feature>
<dbReference type="SMART" id="SM00267">
    <property type="entry name" value="GGDEF"/>
    <property type="match status" value="1"/>
</dbReference>
<gene>
    <name evidence="4" type="ORF">HNQ58_001634</name>
</gene>
<keyword evidence="2" id="KW-0472">Membrane</keyword>
<keyword evidence="5" id="KW-1185">Reference proteome</keyword>
<feature type="transmembrane region" description="Helical" evidence="2">
    <location>
        <begin position="207"/>
        <end position="227"/>
    </location>
</feature>
<dbReference type="EMBL" id="JACHHX010000010">
    <property type="protein sequence ID" value="MBB5015726.1"/>
    <property type="molecule type" value="Genomic_DNA"/>
</dbReference>
<dbReference type="NCBIfam" id="TIGR00254">
    <property type="entry name" value="GGDEF"/>
    <property type="match status" value="1"/>
</dbReference>
<dbReference type="EC" id="2.7.7.65" evidence="1"/>
<dbReference type="RefSeq" id="WP_183948399.1">
    <property type="nucleotide sequence ID" value="NZ_JACHHX010000010.1"/>
</dbReference>
<reference evidence="4 5" key="1">
    <citation type="submission" date="2020-08" db="EMBL/GenBank/DDBJ databases">
        <title>Genomic Encyclopedia of Type Strains, Phase IV (KMG-IV): sequencing the most valuable type-strain genomes for metagenomic binning, comparative biology and taxonomic classification.</title>
        <authorList>
            <person name="Goeker M."/>
        </authorList>
    </citation>
    <scope>NUCLEOTIDE SEQUENCE [LARGE SCALE GENOMIC DNA]</scope>
    <source>
        <strain evidence="4 5">DSM 25897</strain>
    </source>
</reference>
<evidence type="ECO:0000256" key="2">
    <source>
        <dbReference type="SAM" id="Phobius"/>
    </source>
</evidence>
<dbReference type="PANTHER" id="PTHR45138:SF24">
    <property type="entry name" value="DIGUANYLATE CYCLASE DGCC-RELATED"/>
    <property type="match status" value="1"/>
</dbReference>
<dbReference type="InterPro" id="IPR000160">
    <property type="entry name" value="GGDEF_dom"/>
</dbReference>
<proteinExistence type="predicted"/>
<dbReference type="Pfam" id="PF00990">
    <property type="entry name" value="GGDEF"/>
    <property type="match status" value="1"/>
</dbReference>
<feature type="transmembrane region" description="Helical" evidence="2">
    <location>
        <begin position="117"/>
        <end position="137"/>
    </location>
</feature>
<feature type="transmembrane region" description="Helical" evidence="2">
    <location>
        <begin position="157"/>
        <end position="177"/>
    </location>
</feature>